<evidence type="ECO:0000259" key="14">
    <source>
        <dbReference type="PROSITE" id="PS51164"/>
    </source>
</evidence>
<dbReference type="GO" id="GO:0030600">
    <property type="term" value="F:feruloyl esterase activity"/>
    <property type="evidence" value="ECO:0007669"/>
    <property type="project" value="UniProtKB-ARBA"/>
</dbReference>
<keyword evidence="6 11" id="KW-0732">Signal</keyword>
<evidence type="ECO:0000313" key="16">
    <source>
        <dbReference type="Proteomes" id="UP000641853"/>
    </source>
</evidence>
<dbReference type="SUPFAM" id="SSF50685">
    <property type="entry name" value="Barwin-like endoglucanases"/>
    <property type="match status" value="1"/>
</dbReference>
<evidence type="ECO:0000256" key="12">
    <source>
        <dbReference type="SAM" id="MobiDB-lite"/>
    </source>
</evidence>
<dbReference type="Gene3D" id="2.40.40.10">
    <property type="entry name" value="RlpA-like domain"/>
    <property type="match status" value="1"/>
</dbReference>
<proteinExistence type="inferred from homology"/>
<evidence type="ECO:0000256" key="5">
    <source>
        <dbReference type="ARBA" id="ARBA00022723"/>
    </source>
</evidence>
<feature type="region of interest" description="Disordered" evidence="12">
    <location>
        <begin position="706"/>
        <end position="730"/>
    </location>
</feature>
<reference evidence="15" key="1">
    <citation type="submission" date="2020-06" db="EMBL/GenBank/DDBJ databases">
        <title>Draft genome sequences of strains closely related to Aspergillus parafelis and Aspergillus hiratsukae.</title>
        <authorList>
            <person name="Dos Santos R.A.C."/>
            <person name="Rivero-Menendez O."/>
            <person name="Steenwyk J.L."/>
            <person name="Mead M.E."/>
            <person name="Goldman G.H."/>
            <person name="Alastruey-Izquierdo A."/>
            <person name="Rokas A."/>
        </authorList>
    </citation>
    <scope>NUCLEOTIDE SEQUENCE</scope>
    <source>
        <strain evidence="15">CNM-CM7691</strain>
    </source>
</reference>
<dbReference type="Proteomes" id="UP000641853">
    <property type="component" value="Unassembled WGS sequence"/>
</dbReference>
<evidence type="ECO:0000256" key="9">
    <source>
        <dbReference type="ARBA" id="ARBA00023157"/>
    </source>
</evidence>
<evidence type="ECO:0000256" key="2">
    <source>
        <dbReference type="ARBA" id="ARBA00006249"/>
    </source>
</evidence>
<gene>
    <name evidence="15" type="ORF">CNMCM7691_008252</name>
</gene>
<evidence type="ECO:0000256" key="4">
    <source>
        <dbReference type="ARBA" id="ARBA00022525"/>
    </source>
</evidence>
<feature type="chain" id="PRO_5034572084" description="Carboxylic ester hydrolase" evidence="11">
    <location>
        <begin position="20"/>
        <end position="771"/>
    </location>
</feature>
<protein>
    <recommendedName>
        <fullName evidence="11">Carboxylic ester hydrolase</fullName>
        <ecNumber evidence="11">3.1.1.-</ecNumber>
    </recommendedName>
</protein>
<dbReference type="InterPro" id="IPR007112">
    <property type="entry name" value="Expansin/allergen_DPBB_dom"/>
</dbReference>
<dbReference type="InterPro" id="IPR036908">
    <property type="entry name" value="RlpA-like_sf"/>
</dbReference>
<keyword evidence="7 11" id="KW-0378">Hydrolase</keyword>
<feature type="domain" description="Expansin-like EG45" evidence="13">
    <location>
        <begin position="597"/>
        <end position="661"/>
    </location>
</feature>
<dbReference type="EC" id="3.1.1.-" evidence="11"/>
<comment type="similarity">
    <text evidence="2 11">Belongs to the tannase family.</text>
</comment>
<dbReference type="GO" id="GO:0046872">
    <property type="term" value="F:metal ion binding"/>
    <property type="evidence" value="ECO:0007669"/>
    <property type="project" value="UniProtKB-KW"/>
</dbReference>
<dbReference type="PROSITE" id="PS50842">
    <property type="entry name" value="EXPANSIN_EG45"/>
    <property type="match status" value="1"/>
</dbReference>
<dbReference type="Pfam" id="PF00734">
    <property type="entry name" value="CBM_1"/>
    <property type="match status" value="1"/>
</dbReference>
<evidence type="ECO:0000256" key="3">
    <source>
        <dbReference type="ARBA" id="ARBA00022487"/>
    </source>
</evidence>
<dbReference type="InterPro" id="IPR011118">
    <property type="entry name" value="Tannase/feruloyl_esterase"/>
</dbReference>
<evidence type="ECO:0000256" key="7">
    <source>
        <dbReference type="ARBA" id="ARBA00022801"/>
    </source>
</evidence>
<dbReference type="EMBL" id="JACBAG010001864">
    <property type="protein sequence ID" value="KAF7179319.1"/>
    <property type="molecule type" value="Genomic_DNA"/>
</dbReference>
<comment type="function">
    <text evidence="10">Involved in degradation of plant cell walls. Hydrolyzes the feruloyl-arabinose ester bond in arabinoxylans as well as the feruloyl-galactose and feruloyl-arabinose ester bonds in pectin.</text>
</comment>
<dbReference type="InterPro" id="IPR000254">
    <property type="entry name" value="CBD"/>
</dbReference>
<keyword evidence="4" id="KW-0964">Secreted</keyword>
<feature type="signal peptide" evidence="11">
    <location>
        <begin position="1"/>
        <end position="19"/>
    </location>
</feature>
<dbReference type="SUPFAM" id="SSF53474">
    <property type="entry name" value="alpha/beta-Hydrolases"/>
    <property type="match status" value="1"/>
</dbReference>
<dbReference type="PROSITE" id="PS00562">
    <property type="entry name" value="CBM1_1"/>
    <property type="match status" value="1"/>
</dbReference>
<evidence type="ECO:0000313" key="15">
    <source>
        <dbReference type="EMBL" id="KAF7179319.1"/>
    </source>
</evidence>
<evidence type="ECO:0000256" key="11">
    <source>
        <dbReference type="RuleBase" id="RU361238"/>
    </source>
</evidence>
<dbReference type="GO" id="GO:0030248">
    <property type="term" value="F:cellulose binding"/>
    <property type="evidence" value="ECO:0007669"/>
    <property type="project" value="InterPro"/>
</dbReference>
<dbReference type="InterPro" id="IPR035971">
    <property type="entry name" value="CBD_sf"/>
</dbReference>
<organism evidence="15 16">
    <name type="scientific">Aspergillus felis</name>
    <dbReference type="NCBI Taxonomy" id="1287682"/>
    <lineage>
        <taxon>Eukaryota</taxon>
        <taxon>Fungi</taxon>
        <taxon>Dikarya</taxon>
        <taxon>Ascomycota</taxon>
        <taxon>Pezizomycotina</taxon>
        <taxon>Eurotiomycetes</taxon>
        <taxon>Eurotiomycetidae</taxon>
        <taxon>Eurotiales</taxon>
        <taxon>Aspergillaceae</taxon>
        <taxon>Aspergillus</taxon>
        <taxon>Aspergillus subgen. Fumigati</taxon>
    </lineage>
</organism>
<dbReference type="CDD" id="cd22278">
    <property type="entry name" value="DPBB_GH45_endoglucanase"/>
    <property type="match status" value="1"/>
</dbReference>
<evidence type="ECO:0000256" key="10">
    <source>
        <dbReference type="ARBA" id="ARBA00029418"/>
    </source>
</evidence>
<name>A0A8H6QU56_9EURO</name>
<sequence length="771" mass="82579">MRPSAWVPFTVGLAAVAHGATPSTLEELCTVSYLQNALPSSEFVQGITIDSNSVTASVVTNSTVSSNDYPTATIDYCNVTLAYSHDGINGDQVLLQIWLPAPSSYKNRWLSTGGGGYAINSGTRMLPEGIIYGAASGLTDGGFGGFSVNADKVMLLANGTLNYETLYMFGYKAHRELSLIGKAFTRNVYGMADSQKLYSYYHGCSEGGREGWSQVQRYGDEWDGAVIGAPAFRWSFQQTQHLFSNIVEKTLDYYPPPCELEKIVNETIVACDPLDGRTDGVVARTDLCLLQFDLTTVIGKKYSCAASASAPAQSGTVSAKAVEVAKTIINGLHDSQGRRVYFSYQPSAAFDDAQTQYNASTGKWELSIDQLGGEHIALLINKNGTTLDSLDGVTYDTLKDWMISSMQEYYSTLQTTWPDLTPFHQAGGKVIHYHGDADFSIPTASSVRYWESVRSTMYGNLSYKAGADALNEWYRLYTVPGAGHCSTNNAMPNGPWPQTNLAVMIKWVEKGVTPVTLNATVLQGEYEGENQQLCAWPLRPLWKNNGKTMDCVYDQASIDSWHYDLDAVPMPLGISNGVYTAAGSQALFDTAGASWCGAGCGKCYNLTSTGNAPCSGCGTGGAAGESIIVMVTNLCPYNGNQQWCPQVGATNNYGYSYHFDIMAQSEVFGDNVVVNFEPVACPGQATSDWETCVCYGKTATDDTPVGMTTGGSNPAPSTSTTTTSTTTTTTTGGATQTLYGQCGGSGWTGPTACVSGATCTVLNAYYSQCLS</sequence>
<evidence type="ECO:0000256" key="8">
    <source>
        <dbReference type="ARBA" id="ARBA00022837"/>
    </source>
</evidence>
<evidence type="ECO:0000256" key="6">
    <source>
        <dbReference type="ARBA" id="ARBA00022729"/>
    </source>
</evidence>
<dbReference type="GO" id="GO:0005975">
    <property type="term" value="P:carbohydrate metabolic process"/>
    <property type="evidence" value="ECO:0007669"/>
    <property type="project" value="InterPro"/>
</dbReference>
<comment type="caution">
    <text evidence="15">The sequence shown here is derived from an EMBL/GenBank/DDBJ whole genome shotgun (WGS) entry which is preliminary data.</text>
</comment>
<dbReference type="InterPro" id="IPR029058">
    <property type="entry name" value="AB_hydrolase_fold"/>
</dbReference>
<dbReference type="SUPFAM" id="SSF57180">
    <property type="entry name" value="Cellulose-binding domain"/>
    <property type="match status" value="1"/>
</dbReference>
<dbReference type="SMART" id="SM00236">
    <property type="entry name" value="fCBD"/>
    <property type="match status" value="1"/>
</dbReference>
<dbReference type="GO" id="GO:0005576">
    <property type="term" value="C:extracellular region"/>
    <property type="evidence" value="ECO:0007669"/>
    <property type="project" value="UniProtKB-SubCell"/>
</dbReference>
<dbReference type="PROSITE" id="PS51164">
    <property type="entry name" value="CBM1_2"/>
    <property type="match status" value="1"/>
</dbReference>
<keyword evidence="16" id="KW-1185">Reference proteome</keyword>
<dbReference type="Pfam" id="PF07519">
    <property type="entry name" value="Tannase"/>
    <property type="match status" value="1"/>
</dbReference>
<dbReference type="PANTHER" id="PTHR33938">
    <property type="entry name" value="FERULOYL ESTERASE B-RELATED"/>
    <property type="match status" value="1"/>
</dbReference>
<comment type="subcellular location">
    <subcellularLocation>
        <location evidence="1">Secreted</location>
    </subcellularLocation>
</comment>
<feature type="compositionally biased region" description="Low complexity" evidence="12">
    <location>
        <begin position="710"/>
        <end position="730"/>
    </location>
</feature>
<feature type="domain" description="CBM1" evidence="14">
    <location>
        <begin position="734"/>
        <end position="770"/>
    </location>
</feature>
<evidence type="ECO:0000256" key="1">
    <source>
        <dbReference type="ARBA" id="ARBA00004613"/>
    </source>
</evidence>
<keyword evidence="9" id="KW-1015">Disulfide bond</keyword>
<keyword evidence="5" id="KW-0479">Metal-binding</keyword>
<dbReference type="PANTHER" id="PTHR33938:SF16">
    <property type="entry name" value="CARBOXYLIC ESTER HYDROLASE"/>
    <property type="match status" value="1"/>
</dbReference>
<keyword evidence="8" id="KW-0106">Calcium</keyword>
<dbReference type="AlphaFoldDB" id="A0A8H6QU56"/>
<dbReference type="Pfam" id="PF22514">
    <property type="entry name" value="EXPB1_D1"/>
    <property type="match status" value="1"/>
</dbReference>
<accession>A0A8H6QU56</accession>
<keyword evidence="3" id="KW-0719">Serine esterase</keyword>
<evidence type="ECO:0000259" key="13">
    <source>
        <dbReference type="PROSITE" id="PS50842"/>
    </source>
</evidence>